<keyword evidence="2" id="KW-0238">DNA-binding</keyword>
<name>A0A0X3V6T7_9ACTN</name>
<dbReference type="PANTHER" id="PTHR43537">
    <property type="entry name" value="TRANSCRIPTIONAL REGULATOR, GNTR FAMILY"/>
    <property type="match status" value="1"/>
</dbReference>
<evidence type="ECO:0000256" key="2">
    <source>
        <dbReference type="ARBA" id="ARBA00023125"/>
    </source>
</evidence>
<dbReference type="SMART" id="SM00345">
    <property type="entry name" value="HTH_GNTR"/>
    <property type="match status" value="1"/>
</dbReference>
<evidence type="ECO:0000313" key="5">
    <source>
        <dbReference type="EMBL" id="KUL40513.1"/>
    </source>
</evidence>
<dbReference type="InterPro" id="IPR008920">
    <property type="entry name" value="TF_FadR/GntR_C"/>
</dbReference>
<dbReference type="Pfam" id="PF00392">
    <property type="entry name" value="GntR"/>
    <property type="match status" value="1"/>
</dbReference>
<dbReference type="InterPro" id="IPR000524">
    <property type="entry name" value="Tscrpt_reg_HTH_GntR"/>
</dbReference>
<dbReference type="Gene3D" id="1.10.10.10">
    <property type="entry name" value="Winged helix-like DNA-binding domain superfamily/Winged helix DNA-binding domain"/>
    <property type="match status" value="1"/>
</dbReference>
<protein>
    <recommendedName>
        <fullName evidence="4">HTH gntR-type domain-containing protein</fullName>
    </recommendedName>
</protein>
<sequence>MLTPRLRVYTTVKERILDGTYREGQLITEGEVAGEAGVSRTPVREAFVQLESENLIELYPRRGALVVPVTAGAAAAVIEARLVVERFALAKVAARPDLIEQWRGSLARQRALLADTDLDAFNTEAQLFHRSLVALAANPIMLRLYDSLRDQQLRIGHAAIHRTSGRADQVLSEHEALVAAVESGDPGLAGDRLTSHLTATQEAL</sequence>
<dbReference type="Proteomes" id="UP000053244">
    <property type="component" value="Unassembled WGS sequence"/>
</dbReference>
<dbReference type="CDD" id="cd07377">
    <property type="entry name" value="WHTH_GntR"/>
    <property type="match status" value="1"/>
</dbReference>
<evidence type="ECO:0000313" key="6">
    <source>
        <dbReference type="Proteomes" id="UP000053244"/>
    </source>
</evidence>
<evidence type="ECO:0000259" key="4">
    <source>
        <dbReference type="PROSITE" id="PS50949"/>
    </source>
</evidence>
<dbReference type="PRINTS" id="PR00035">
    <property type="entry name" value="HTHGNTR"/>
</dbReference>
<keyword evidence="3" id="KW-0804">Transcription</keyword>
<dbReference type="SUPFAM" id="SSF46785">
    <property type="entry name" value="Winged helix' DNA-binding domain"/>
    <property type="match status" value="1"/>
</dbReference>
<dbReference type="AlphaFoldDB" id="A0A0X3V6T7"/>
<gene>
    <name evidence="5" type="ORF">ADL15_07205</name>
</gene>
<dbReference type="InterPro" id="IPR036388">
    <property type="entry name" value="WH-like_DNA-bd_sf"/>
</dbReference>
<dbReference type="InterPro" id="IPR011711">
    <property type="entry name" value="GntR_C"/>
</dbReference>
<proteinExistence type="predicted"/>
<dbReference type="Gene3D" id="1.20.120.530">
    <property type="entry name" value="GntR ligand-binding domain-like"/>
    <property type="match status" value="1"/>
</dbReference>
<keyword evidence="1" id="KW-0805">Transcription regulation</keyword>
<dbReference type="SUPFAM" id="SSF48008">
    <property type="entry name" value="GntR ligand-binding domain-like"/>
    <property type="match status" value="1"/>
</dbReference>
<accession>A0A0X3V6T7</accession>
<dbReference type="PROSITE" id="PS50949">
    <property type="entry name" value="HTH_GNTR"/>
    <property type="match status" value="1"/>
</dbReference>
<dbReference type="InterPro" id="IPR036390">
    <property type="entry name" value="WH_DNA-bd_sf"/>
</dbReference>
<dbReference type="Pfam" id="PF07729">
    <property type="entry name" value="FCD"/>
    <property type="match status" value="1"/>
</dbReference>
<dbReference type="GO" id="GO:0003700">
    <property type="term" value="F:DNA-binding transcription factor activity"/>
    <property type="evidence" value="ECO:0007669"/>
    <property type="project" value="InterPro"/>
</dbReference>
<reference evidence="5 6" key="1">
    <citation type="submission" date="2015-10" db="EMBL/GenBank/DDBJ databases">
        <authorList>
            <person name="Gilbert D.G."/>
        </authorList>
    </citation>
    <scope>NUCLEOTIDE SEQUENCE [LARGE SCALE GENOMIC DNA]</scope>
    <source>
        <strain evidence="5 6">NRRL B-16712</strain>
    </source>
</reference>
<dbReference type="SMART" id="SM00895">
    <property type="entry name" value="FCD"/>
    <property type="match status" value="1"/>
</dbReference>
<feature type="domain" description="HTH gntR-type" evidence="4">
    <location>
        <begin position="2"/>
        <end position="69"/>
    </location>
</feature>
<comment type="caution">
    <text evidence="5">The sequence shown here is derived from an EMBL/GenBank/DDBJ whole genome shotgun (WGS) entry which is preliminary data.</text>
</comment>
<dbReference type="PANTHER" id="PTHR43537:SF24">
    <property type="entry name" value="GLUCONATE OPERON TRANSCRIPTIONAL REPRESSOR"/>
    <property type="match status" value="1"/>
</dbReference>
<organism evidence="5 6">
    <name type="scientific">Actinoplanes awajinensis subsp. mycoplanecinus</name>
    <dbReference type="NCBI Taxonomy" id="135947"/>
    <lineage>
        <taxon>Bacteria</taxon>
        <taxon>Bacillati</taxon>
        <taxon>Actinomycetota</taxon>
        <taxon>Actinomycetes</taxon>
        <taxon>Micromonosporales</taxon>
        <taxon>Micromonosporaceae</taxon>
        <taxon>Actinoplanes</taxon>
    </lineage>
</organism>
<evidence type="ECO:0000256" key="1">
    <source>
        <dbReference type="ARBA" id="ARBA00023015"/>
    </source>
</evidence>
<dbReference type="EMBL" id="LLZH01000027">
    <property type="protein sequence ID" value="KUL40513.1"/>
    <property type="molecule type" value="Genomic_DNA"/>
</dbReference>
<evidence type="ECO:0000256" key="3">
    <source>
        <dbReference type="ARBA" id="ARBA00023163"/>
    </source>
</evidence>
<dbReference type="GO" id="GO:0003677">
    <property type="term" value="F:DNA binding"/>
    <property type="evidence" value="ECO:0007669"/>
    <property type="project" value="UniProtKB-KW"/>
</dbReference>
<keyword evidence="6" id="KW-1185">Reference proteome</keyword>